<gene>
    <name evidence="1" type="ORF">H9816_06225</name>
</gene>
<comment type="caution">
    <text evidence="1">The sequence shown here is derived from an EMBL/GenBank/DDBJ whole genome shotgun (WGS) entry which is preliminary data.</text>
</comment>
<sequence>MRRSTPTRIGDLWSGFIESNPTRMRRFCEARIPELWPEVAGAAASFTTALDIRNGMLYVSIRSSVVRHELFMRRAELQQELNRRLGMNVVAGIIVK</sequence>
<accession>A0A9D2DEK9</accession>
<name>A0A9D2DEK9_9BACT</name>
<dbReference type="Proteomes" id="UP000824014">
    <property type="component" value="Unassembled WGS sequence"/>
</dbReference>
<reference evidence="1" key="2">
    <citation type="submission" date="2021-04" db="EMBL/GenBank/DDBJ databases">
        <authorList>
            <person name="Gilroy R."/>
        </authorList>
    </citation>
    <scope>NUCLEOTIDE SEQUENCE</scope>
    <source>
        <strain evidence="1">ChiHjej11B10-19426</strain>
    </source>
</reference>
<proteinExistence type="predicted"/>
<dbReference type="AlphaFoldDB" id="A0A9D2DEK9"/>
<dbReference type="EMBL" id="DXCC01000020">
    <property type="protein sequence ID" value="HIZ15489.1"/>
    <property type="molecule type" value="Genomic_DNA"/>
</dbReference>
<protein>
    <submittedName>
        <fullName evidence="1">DUF721 domain-containing protein</fullName>
    </submittedName>
</protein>
<organism evidence="1 2">
    <name type="scientific">Candidatus Tidjanibacter faecipullorum</name>
    <dbReference type="NCBI Taxonomy" id="2838766"/>
    <lineage>
        <taxon>Bacteria</taxon>
        <taxon>Pseudomonadati</taxon>
        <taxon>Bacteroidota</taxon>
        <taxon>Bacteroidia</taxon>
        <taxon>Bacteroidales</taxon>
        <taxon>Rikenellaceae</taxon>
        <taxon>Tidjanibacter</taxon>
    </lineage>
</organism>
<dbReference type="PANTHER" id="PTHR36456">
    <property type="entry name" value="UPF0232 PROTEIN SCO3875"/>
    <property type="match status" value="1"/>
</dbReference>
<evidence type="ECO:0000313" key="1">
    <source>
        <dbReference type="EMBL" id="HIZ15489.1"/>
    </source>
</evidence>
<evidence type="ECO:0000313" key="2">
    <source>
        <dbReference type="Proteomes" id="UP000824014"/>
    </source>
</evidence>
<reference evidence="1" key="1">
    <citation type="journal article" date="2021" name="PeerJ">
        <title>Extensive microbial diversity within the chicken gut microbiome revealed by metagenomics and culture.</title>
        <authorList>
            <person name="Gilroy R."/>
            <person name="Ravi A."/>
            <person name="Getino M."/>
            <person name="Pursley I."/>
            <person name="Horton D.L."/>
            <person name="Alikhan N.F."/>
            <person name="Baker D."/>
            <person name="Gharbi K."/>
            <person name="Hall N."/>
            <person name="Watson M."/>
            <person name="Adriaenssens E.M."/>
            <person name="Foster-Nyarko E."/>
            <person name="Jarju S."/>
            <person name="Secka A."/>
            <person name="Antonio M."/>
            <person name="Oren A."/>
            <person name="Chaudhuri R.R."/>
            <person name="La Ragione R."/>
            <person name="Hildebrand F."/>
            <person name="Pallen M.J."/>
        </authorList>
    </citation>
    <scope>NUCLEOTIDE SEQUENCE</scope>
    <source>
        <strain evidence="1">ChiHjej11B10-19426</strain>
    </source>
</reference>
<dbReference type="InterPro" id="IPR007922">
    <property type="entry name" value="DciA-like"/>
</dbReference>
<dbReference type="PANTHER" id="PTHR36456:SF1">
    <property type="entry name" value="UPF0232 PROTEIN SCO3875"/>
    <property type="match status" value="1"/>
</dbReference>
<dbReference type="Pfam" id="PF05258">
    <property type="entry name" value="DciA"/>
    <property type="match status" value="1"/>
</dbReference>